<dbReference type="Gene3D" id="2.30.30.100">
    <property type="match status" value="1"/>
</dbReference>
<evidence type="ECO:0000259" key="4">
    <source>
        <dbReference type="PROSITE" id="PS51513"/>
    </source>
</evidence>
<protein>
    <recommendedName>
        <fullName evidence="8">DFDF domain-containing protein</fullName>
    </recommendedName>
</protein>
<dbReference type="InterPro" id="IPR019050">
    <property type="entry name" value="FDF_dom"/>
</dbReference>
<dbReference type="Pfam" id="PF12701">
    <property type="entry name" value="LSM14"/>
    <property type="match status" value="1"/>
</dbReference>
<evidence type="ECO:0000256" key="1">
    <source>
        <dbReference type="PROSITE-ProRule" id="PRU00846"/>
    </source>
</evidence>
<evidence type="ECO:0000259" key="5">
    <source>
        <dbReference type="PROSITE" id="PS52002"/>
    </source>
</evidence>
<feature type="compositionally biased region" description="Low complexity" evidence="2">
    <location>
        <begin position="298"/>
        <end position="308"/>
    </location>
</feature>
<evidence type="ECO:0000256" key="2">
    <source>
        <dbReference type="SAM" id="MobiDB-lite"/>
    </source>
</evidence>
<reference evidence="6" key="2">
    <citation type="submission" date="2021-01" db="EMBL/GenBank/DDBJ databases">
        <authorList>
            <person name="Schikora-Tamarit M.A."/>
        </authorList>
    </citation>
    <scope>NUCLEOTIDE SEQUENCE</scope>
    <source>
        <strain evidence="6">CBS6341</strain>
    </source>
</reference>
<dbReference type="GO" id="GO:0033962">
    <property type="term" value="P:P-body assembly"/>
    <property type="evidence" value="ECO:0007669"/>
    <property type="project" value="TreeGrafter"/>
</dbReference>
<sequence length="308" mass="34853">MSQYIGKSISLISSKGIRYVGTLKDINGEEATVTLENVRPLGTEGRLKDPSKEVPAYDSVFPVVVFRGNDVIDLTVLEDPIATATAPSPVPAQSPSQSSTVQQQHIKGSYVETEPNPKQTKTPQTKSSINEGSKKEEEQNDEEDKRESSRPNQHQHDQHQHQRQRQRQRQREHQHQHQHSQHPQYPRRIANQSVQNHLEAFNSSVPEGDFDFEQSNAKFDQERSHDDSSTPSEDNLKKDFENLNIEKGYDKKKSFFDTISSSTTEVRPQKTSTFNNSRGRSRNGFRGRGRGRGGFRGRGSSNSTPSWA</sequence>
<feature type="compositionally biased region" description="Polar residues" evidence="2">
    <location>
        <begin position="257"/>
        <end position="273"/>
    </location>
</feature>
<dbReference type="SMART" id="SM01199">
    <property type="entry name" value="FDF"/>
    <property type="match status" value="1"/>
</dbReference>
<evidence type="ECO:0000259" key="3">
    <source>
        <dbReference type="PROSITE" id="PS51512"/>
    </source>
</evidence>
<dbReference type="OrthoDB" id="21539at2759"/>
<dbReference type="GO" id="GO:0003729">
    <property type="term" value="F:mRNA binding"/>
    <property type="evidence" value="ECO:0007669"/>
    <property type="project" value="TreeGrafter"/>
</dbReference>
<evidence type="ECO:0008006" key="8">
    <source>
        <dbReference type="Google" id="ProtNLM"/>
    </source>
</evidence>
<feature type="compositionally biased region" description="Basic and acidic residues" evidence="2">
    <location>
        <begin position="219"/>
        <end position="241"/>
    </location>
</feature>
<dbReference type="PROSITE" id="PS51513">
    <property type="entry name" value="FFD"/>
    <property type="match status" value="1"/>
</dbReference>
<dbReference type="PROSITE" id="PS52002">
    <property type="entry name" value="SM"/>
    <property type="match status" value="1"/>
</dbReference>
<feature type="short sequence motif" description="FFD box" evidence="1">
    <location>
        <begin position="247"/>
        <end position="263"/>
    </location>
</feature>
<dbReference type="GO" id="GO:0000932">
    <property type="term" value="C:P-body"/>
    <property type="evidence" value="ECO:0007669"/>
    <property type="project" value="TreeGrafter"/>
</dbReference>
<comment type="caution">
    <text evidence="6">The sequence shown here is derived from an EMBL/GenBank/DDBJ whole genome shotgun (WGS) entry which is preliminary data.</text>
</comment>
<gene>
    <name evidence="6" type="ORF">WICMUC_005401</name>
</gene>
<feature type="compositionally biased region" description="Polar residues" evidence="2">
    <location>
        <begin position="116"/>
        <end position="130"/>
    </location>
</feature>
<dbReference type="InterPro" id="IPR025609">
    <property type="entry name" value="Lsm14-like_N"/>
</dbReference>
<dbReference type="InterPro" id="IPR047575">
    <property type="entry name" value="Sm"/>
</dbReference>
<dbReference type="GO" id="GO:0034063">
    <property type="term" value="P:stress granule assembly"/>
    <property type="evidence" value="ECO:0007669"/>
    <property type="project" value="TreeGrafter"/>
</dbReference>
<accession>A0A9P8T659</accession>
<dbReference type="InterPro" id="IPR010920">
    <property type="entry name" value="LSM_dom_sf"/>
</dbReference>
<dbReference type="Proteomes" id="UP000769528">
    <property type="component" value="Unassembled WGS sequence"/>
</dbReference>
<feature type="domain" description="Sm" evidence="5">
    <location>
        <begin position="1"/>
        <end position="80"/>
    </location>
</feature>
<feature type="compositionally biased region" description="Basic residues" evidence="2">
    <location>
        <begin position="279"/>
        <end position="295"/>
    </location>
</feature>
<dbReference type="InterPro" id="IPR025761">
    <property type="entry name" value="FFD_box"/>
</dbReference>
<dbReference type="AlphaFoldDB" id="A0A9P8T659"/>
<feature type="region of interest" description="Disordered" evidence="2">
    <location>
        <begin position="84"/>
        <end position="308"/>
    </location>
</feature>
<dbReference type="SMART" id="SM01271">
    <property type="entry name" value="LSM14"/>
    <property type="match status" value="1"/>
</dbReference>
<proteinExistence type="predicted"/>
<dbReference type="PANTHER" id="PTHR13586">
    <property type="entry name" value="SCD6 PROTEIN-RELATED"/>
    <property type="match status" value="1"/>
</dbReference>
<organism evidence="6 7">
    <name type="scientific">Wickerhamomyces mucosus</name>
    <dbReference type="NCBI Taxonomy" id="1378264"/>
    <lineage>
        <taxon>Eukaryota</taxon>
        <taxon>Fungi</taxon>
        <taxon>Dikarya</taxon>
        <taxon>Ascomycota</taxon>
        <taxon>Saccharomycotina</taxon>
        <taxon>Saccharomycetes</taxon>
        <taxon>Phaffomycetales</taxon>
        <taxon>Wickerhamomycetaceae</taxon>
        <taxon>Wickerhamomyces</taxon>
    </lineage>
</organism>
<feature type="compositionally biased region" description="Low complexity" evidence="2">
    <location>
        <begin position="84"/>
        <end position="104"/>
    </location>
</feature>
<reference evidence="6" key="1">
    <citation type="journal article" date="2021" name="Open Biol.">
        <title>Shared evolutionary footprints suggest mitochondrial oxidative damage underlies multiple complex I losses in fungi.</title>
        <authorList>
            <person name="Schikora-Tamarit M.A."/>
            <person name="Marcet-Houben M."/>
            <person name="Nosek J."/>
            <person name="Gabaldon T."/>
        </authorList>
    </citation>
    <scope>NUCLEOTIDE SEQUENCE</scope>
    <source>
        <strain evidence="6">CBS6341</strain>
    </source>
</reference>
<feature type="compositionally biased region" description="Polar residues" evidence="2">
    <location>
        <begin position="190"/>
        <end position="205"/>
    </location>
</feature>
<dbReference type="PROSITE" id="PS51512">
    <property type="entry name" value="DFDF"/>
    <property type="match status" value="1"/>
</dbReference>
<feature type="domain" description="DFDF" evidence="3">
    <location>
        <begin position="198"/>
        <end position="234"/>
    </location>
</feature>
<feature type="domain" description="FFD box profile" evidence="4">
    <location>
        <begin position="247"/>
        <end position="263"/>
    </location>
</feature>
<dbReference type="SUPFAM" id="SSF50182">
    <property type="entry name" value="Sm-like ribonucleoproteins"/>
    <property type="match status" value="1"/>
</dbReference>
<dbReference type="PANTHER" id="PTHR13586:SF0">
    <property type="entry name" value="TRAILER HITCH, ISOFORM H"/>
    <property type="match status" value="1"/>
</dbReference>
<evidence type="ECO:0000313" key="7">
    <source>
        <dbReference type="Proteomes" id="UP000769528"/>
    </source>
</evidence>
<dbReference type="EMBL" id="JAEUBF010001392">
    <property type="protein sequence ID" value="KAH3667054.1"/>
    <property type="molecule type" value="Genomic_DNA"/>
</dbReference>
<evidence type="ECO:0000313" key="6">
    <source>
        <dbReference type="EMBL" id="KAH3667054.1"/>
    </source>
</evidence>
<feature type="compositionally biased region" description="Basic and acidic residues" evidence="2">
    <location>
        <begin position="132"/>
        <end position="160"/>
    </location>
</feature>
<dbReference type="InterPro" id="IPR025762">
    <property type="entry name" value="DFDF"/>
</dbReference>
<keyword evidence="7" id="KW-1185">Reference proteome</keyword>
<name>A0A9P8T659_9ASCO</name>